<accession>A0A5A7UIM0</accession>
<dbReference type="CDD" id="cd00303">
    <property type="entry name" value="retropepsin_like"/>
    <property type="match status" value="1"/>
</dbReference>
<name>A0A5A7UIM0_CUCMM</name>
<reference evidence="1 2" key="1">
    <citation type="submission" date="2019-08" db="EMBL/GenBank/DDBJ databases">
        <title>Draft genome sequences of two oriental melons (Cucumis melo L. var makuwa).</title>
        <authorList>
            <person name="Kwon S.-Y."/>
        </authorList>
    </citation>
    <scope>NUCLEOTIDE SEQUENCE [LARGE SCALE GENOMIC DNA]</scope>
    <source>
        <strain evidence="2">cv. SW 3</strain>
        <tissue evidence="1">Leaf</tissue>
    </source>
</reference>
<sequence>MKVKGKINEEAMVVLIDRGAMYNFIPKKLVTLLNLPMMETSNHGVILGSGNQEGVDVILGMQWLHSLGVTEVDWRNLTFQHVGRKVVIRGDPSLTKARASLRSMMKSWSSPDQGFLIDCRAMERGIELYGVEEVPTISESIPTLLAKFGDVFN</sequence>
<dbReference type="OrthoDB" id="1934862at2759"/>
<evidence type="ECO:0000313" key="1">
    <source>
        <dbReference type="EMBL" id="KAA0055014.1"/>
    </source>
</evidence>
<proteinExistence type="predicted"/>
<evidence type="ECO:0000313" key="2">
    <source>
        <dbReference type="Proteomes" id="UP000321393"/>
    </source>
</evidence>
<dbReference type="Gene3D" id="2.40.70.10">
    <property type="entry name" value="Acid Proteases"/>
    <property type="match status" value="1"/>
</dbReference>
<protein>
    <submittedName>
        <fullName evidence="1">Ty3-gypsy retroelement transposase</fullName>
    </submittedName>
</protein>
<gene>
    <name evidence="1" type="ORF">E6C27_scaffold43052G001680</name>
</gene>
<organism evidence="1 2">
    <name type="scientific">Cucumis melo var. makuwa</name>
    <name type="common">Oriental melon</name>
    <dbReference type="NCBI Taxonomy" id="1194695"/>
    <lineage>
        <taxon>Eukaryota</taxon>
        <taxon>Viridiplantae</taxon>
        <taxon>Streptophyta</taxon>
        <taxon>Embryophyta</taxon>
        <taxon>Tracheophyta</taxon>
        <taxon>Spermatophyta</taxon>
        <taxon>Magnoliopsida</taxon>
        <taxon>eudicotyledons</taxon>
        <taxon>Gunneridae</taxon>
        <taxon>Pentapetalae</taxon>
        <taxon>rosids</taxon>
        <taxon>fabids</taxon>
        <taxon>Cucurbitales</taxon>
        <taxon>Cucurbitaceae</taxon>
        <taxon>Benincaseae</taxon>
        <taxon>Cucumis</taxon>
    </lineage>
</organism>
<dbReference type="EMBL" id="SSTE01008633">
    <property type="protein sequence ID" value="KAA0055014.1"/>
    <property type="molecule type" value="Genomic_DNA"/>
</dbReference>
<comment type="caution">
    <text evidence="1">The sequence shown here is derived from an EMBL/GenBank/DDBJ whole genome shotgun (WGS) entry which is preliminary data.</text>
</comment>
<dbReference type="InterPro" id="IPR021109">
    <property type="entry name" value="Peptidase_aspartic_dom_sf"/>
</dbReference>
<dbReference type="AlphaFoldDB" id="A0A5A7UIM0"/>
<dbReference type="Proteomes" id="UP000321393">
    <property type="component" value="Unassembled WGS sequence"/>
</dbReference>